<gene>
    <name evidence="1" type="ORF">B0H17DRAFT_943220</name>
</gene>
<proteinExistence type="predicted"/>
<organism evidence="1 2">
    <name type="scientific">Mycena rosella</name>
    <name type="common">Pink bonnet</name>
    <name type="synonym">Agaricus rosellus</name>
    <dbReference type="NCBI Taxonomy" id="1033263"/>
    <lineage>
        <taxon>Eukaryota</taxon>
        <taxon>Fungi</taxon>
        <taxon>Dikarya</taxon>
        <taxon>Basidiomycota</taxon>
        <taxon>Agaricomycotina</taxon>
        <taxon>Agaricomycetes</taxon>
        <taxon>Agaricomycetidae</taxon>
        <taxon>Agaricales</taxon>
        <taxon>Marasmiineae</taxon>
        <taxon>Mycenaceae</taxon>
        <taxon>Mycena</taxon>
    </lineage>
</organism>
<feature type="non-terminal residue" evidence="1">
    <location>
        <position position="1"/>
    </location>
</feature>
<dbReference type="AlphaFoldDB" id="A0AAD7GDG5"/>
<protein>
    <submittedName>
        <fullName evidence="1">Uncharacterized protein</fullName>
    </submittedName>
</protein>
<evidence type="ECO:0000313" key="2">
    <source>
        <dbReference type="Proteomes" id="UP001221757"/>
    </source>
</evidence>
<sequence length="534" mass="59252">KRLFGLISTNIVPGLPRLLSNAHKEGWSATKAAEKAQLAVAGKYHARNYTEFDKDLAILIYELGGGAALYALNKAPVMLPSRYTIADIRRQHNLRITVGDVKISDILENIETLFRDIDPGEYGRVGHTLSQDEIAGDGRLCYLPETDEIGGLCEHATSRLKSFKMGSDLTSVEATVKAIRAGEIHVGKEFSVAAFSRHAPSNYSAKPVLLMPTCKKGSWQSSAEILQKLIHAWKLSPFGEAKHGPLQSIASDGDGRRRAVLYLVCMHRHLSRDDPLHKYLSELVGLNLYTGDGGLTMDFDYKHLFKRLCTLLCSKEGMLVNSVIINKTLLAQWLEKLSGHDWSDESIHALLNPKDPQDVPWAVKLLCLVADLRHLDTSQFTPSEKNTHRALCLLGEMLDALVNPFINPTFSPSEQMTQLVKFAHIACTLFIKHEGDFVSNQLYGDLQCMVKNAIFKIAHSKVLSPLLKSFFVSSGRRCFGNTLREIQNDRGTLTEHGHRRVVPALWFHIAHGRDLPKISVSGAARPAPQTGSQP</sequence>
<name>A0AAD7GDG5_MYCRO</name>
<keyword evidence="2" id="KW-1185">Reference proteome</keyword>
<evidence type="ECO:0000313" key="1">
    <source>
        <dbReference type="EMBL" id="KAJ7681305.1"/>
    </source>
</evidence>
<reference evidence="1" key="1">
    <citation type="submission" date="2023-03" db="EMBL/GenBank/DDBJ databases">
        <title>Massive genome expansion in bonnet fungi (Mycena s.s.) driven by repeated elements and novel gene families across ecological guilds.</title>
        <authorList>
            <consortium name="Lawrence Berkeley National Laboratory"/>
            <person name="Harder C.B."/>
            <person name="Miyauchi S."/>
            <person name="Viragh M."/>
            <person name="Kuo A."/>
            <person name="Thoen E."/>
            <person name="Andreopoulos B."/>
            <person name="Lu D."/>
            <person name="Skrede I."/>
            <person name="Drula E."/>
            <person name="Henrissat B."/>
            <person name="Morin E."/>
            <person name="Kohler A."/>
            <person name="Barry K."/>
            <person name="LaButti K."/>
            <person name="Morin E."/>
            <person name="Salamov A."/>
            <person name="Lipzen A."/>
            <person name="Mereny Z."/>
            <person name="Hegedus B."/>
            <person name="Baldrian P."/>
            <person name="Stursova M."/>
            <person name="Weitz H."/>
            <person name="Taylor A."/>
            <person name="Grigoriev I.V."/>
            <person name="Nagy L.G."/>
            <person name="Martin F."/>
            <person name="Kauserud H."/>
        </authorList>
    </citation>
    <scope>NUCLEOTIDE SEQUENCE</scope>
    <source>
        <strain evidence="1">CBHHK067</strain>
    </source>
</reference>
<dbReference type="EMBL" id="JARKIE010000120">
    <property type="protein sequence ID" value="KAJ7681305.1"/>
    <property type="molecule type" value="Genomic_DNA"/>
</dbReference>
<comment type="caution">
    <text evidence="1">The sequence shown here is derived from an EMBL/GenBank/DDBJ whole genome shotgun (WGS) entry which is preliminary data.</text>
</comment>
<accession>A0AAD7GDG5</accession>
<dbReference type="Proteomes" id="UP001221757">
    <property type="component" value="Unassembled WGS sequence"/>
</dbReference>